<evidence type="ECO:0000256" key="5">
    <source>
        <dbReference type="ARBA" id="ARBA00023065"/>
    </source>
</evidence>
<feature type="transmembrane region" description="Helical" evidence="8">
    <location>
        <begin position="86"/>
        <end position="110"/>
    </location>
</feature>
<feature type="transmembrane region" description="Helical" evidence="8">
    <location>
        <begin position="432"/>
        <end position="451"/>
    </location>
</feature>
<dbReference type="AlphaFoldDB" id="A0A8J4PPS4"/>
<dbReference type="GO" id="GO:1990573">
    <property type="term" value="P:potassium ion import across plasma membrane"/>
    <property type="evidence" value="ECO:0007669"/>
    <property type="project" value="TreeGrafter"/>
</dbReference>
<accession>A0A8J4PPS4</accession>
<keyword evidence="10" id="KW-1185">Reference proteome</keyword>
<dbReference type="GO" id="GO:0030007">
    <property type="term" value="P:intracellular potassium ion homeostasis"/>
    <property type="evidence" value="ECO:0007669"/>
    <property type="project" value="TreeGrafter"/>
</dbReference>
<dbReference type="InterPro" id="IPR051143">
    <property type="entry name" value="TrkH_K-transport"/>
</dbReference>
<comment type="subcellular location">
    <subcellularLocation>
        <location evidence="1">Membrane</location>
        <topology evidence="1">Multi-pass membrane protein</topology>
    </subcellularLocation>
</comment>
<keyword evidence="6 8" id="KW-0472">Membrane</keyword>
<reference evidence="9" key="1">
    <citation type="submission" date="2020-01" db="EMBL/GenBank/DDBJ databases">
        <title>Development of genomics and gene disruption for Polysphondylium violaceum indicates a role for the polyketide synthase stlB in stalk morphogenesis.</title>
        <authorList>
            <person name="Narita B."/>
            <person name="Kawabe Y."/>
            <person name="Kin K."/>
            <person name="Saito T."/>
            <person name="Gibbs R."/>
            <person name="Kuspa A."/>
            <person name="Muzny D."/>
            <person name="Queller D."/>
            <person name="Richards S."/>
            <person name="Strassman J."/>
            <person name="Sucgang R."/>
            <person name="Worley K."/>
            <person name="Schaap P."/>
        </authorList>
    </citation>
    <scope>NUCLEOTIDE SEQUENCE</scope>
    <source>
        <strain evidence="9">QSvi11</strain>
    </source>
</reference>
<feature type="transmembrane region" description="Helical" evidence="8">
    <location>
        <begin position="33"/>
        <end position="50"/>
    </location>
</feature>
<dbReference type="EMBL" id="AJWJ01000353">
    <property type="protein sequence ID" value="KAF2071658.1"/>
    <property type="molecule type" value="Genomic_DNA"/>
</dbReference>
<feature type="compositionally biased region" description="Low complexity" evidence="7">
    <location>
        <begin position="229"/>
        <end position="264"/>
    </location>
</feature>
<evidence type="ECO:0000256" key="4">
    <source>
        <dbReference type="ARBA" id="ARBA00022989"/>
    </source>
</evidence>
<dbReference type="OrthoDB" id="9999863at2759"/>
<keyword evidence="4 8" id="KW-1133">Transmembrane helix</keyword>
<evidence type="ECO:0008006" key="11">
    <source>
        <dbReference type="Google" id="ProtNLM"/>
    </source>
</evidence>
<evidence type="ECO:0000256" key="1">
    <source>
        <dbReference type="ARBA" id="ARBA00004141"/>
    </source>
</evidence>
<comment type="caution">
    <text evidence="9">The sequence shown here is derived from an EMBL/GenBank/DDBJ whole genome shotgun (WGS) entry which is preliminary data.</text>
</comment>
<evidence type="ECO:0000313" key="9">
    <source>
        <dbReference type="EMBL" id="KAF2071658.1"/>
    </source>
</evidence>
<dbReference type="PANTHER" id="PTHR31064">
    <property type="entry name" value="POTASSIUM TRANSPORT PROTEIN DDB_G0292412-RELATED"/>
    <property type="match status" value="1"/>
</dbReference>
<keyword evidence="5" id="KW-0406">Ion transport</keyword>
<dbReference type="Pfam" id="PF02386">
    <property type="entry name" value="TrkH"/>
    <property type="match status" value="1"/>
</dbReference>
<protein>
    <recommendedName>
        <fullName evidence="11">Transmembrane protein</fullName>
    </recommendedName>
</protein>
<name>A0A8J4PPS4_9MYCE</name>
<feature type="region of interest" description="Disordered" evidence="7">
    <location>
        <begin position="138"/>
        <end position="264"/>
    </location>
</feature>
<feature type="compositionally biased region" description="Low complexity" evidence="7">
    <location>
        <begin position="147"/>
        <end position="159"/>
    </location>
</feature>
<dbReference type="Proteomes" id="UP000695562">
    <property type="component" value="Unassembled WGS sequence"/>
</dbReference>
<feature type="transmembrane region" description="Helical" evidence="8">
    <location>
        <begin position="567"/>
        <end position="591"/>
    </location>
</feature>
<feature type="transmembrane region" description="Helical" evidence="8">
    <location>
        <begin position="302"/>
        <end position="323"/>
    </location>
</feature>
<dbReference type="InterPro" id="IPR003445">
    <property type="entry name" value="Cat_transpt"/>
</dbReference>
<dbReference type="GO" id="GO:0005886">
    <property type="term" value="C:plasma membrane"/>
    <property type="evidence" value="ECO:0007669"/>
    <property type="project" value="TreeGrafter"/>
</dbReference>
<organism evidence="9 10">
    <name type="scientific">Polysphondylium violaceum</name>
    <dbReference type="NCBI Taxonomy" id="133409"/>
    <lineage>
        <taxon>Eukaryota</taxon>
        <taxon>Amoebozoa</taxon>
        <taxon>Evosea</taxon>
        <taxon>Eumycetozoa</taxon>
        <taxon>Dictyostelia</taxon>
        <taxon>Dictyosteliales</taxon>
        <taxon>Dictyosteliaceae</taxon>
        <taxon>Polysphondylium</taxon>
    </lineage>
</organism>
<dbReference type="PANTHER" id="PTHR31064:SF30">
    <property type="entry name" value="HIGH-AFFINITY POTASSIUM TRANSPORT PROTEIN-RELATED"/>
    <property type="match status" value="1"/>
</dbReference>
<evidence type="ECO:0000256" key="8">
    <source>
        <dbReference type="SAM" id="Phobius"/>
    </source>
</evidence>
<keyword evidence="3 8" id="KW-0812">Transmembrane</keyword>
<dbReference type="GO" id="GO:0140107">
    <property type="term" value="F:high-affinity potassium ion transmembrane transporter activity"/>
    <property type="evidence" value="ECO:0007669"/>
    <property type="project" value="TreeGrafter"/>
</dbReference>
<evidence type="ECO:0000256" key="2">
    <source>
        <dbReference type="ARBA" id="ARBA00022448"/>
    </source>
</evidence>
<feature type="compositionally biased region" description="Basic and acidic residues" evidence="7">
    <location>
        <begin position="162"/>
        <end position="172"/>
    </location>
</feature>
<dbReference type="SUPFAM" id="SSF81324">
    <property type="entry name" value="Voltage-gated potassium channels"/>
    <property type="match status" value="1"/>
</dbReference>
<feature type="compositionally biased region" description="Acidic residues" evidence="7">
    <location>
        <begin position="183"/>
        <end position="195"/>
    </location>
</feature>
<sequence>MAILDIRFQIAKKKFKNFLIKYADRNHFYRAHFLYFVIVGFIGACIIQLIEGHHSGLHFSDSLFVSYSAMTNTGLTTVDISKWSDFSLFFVLILMILGSAVLLSLPIVLVRRYYLRKAYASCPPPSGNSRTSVHIEHYQTSSDNEDNAGNNSKSNNNNNGHVEQHHEFDDHSLSLFSHNDFSGTDDENSDSDDEDSNHHNNSNNNNNSISHSTMNVSQNSIGIPMDHPINSNNNNINNNDNNNNNNTAILNSNKNSNPPSLSEKDSIISIESSAIKKPKMKYQGVLPPTLEENLEYRSLGKLLYIIPLYIISIYTFAFFVMGIYIQSNHQAQQIMNENKVNGWWWALFHGVSGFTNSGLSLFSENLIPIHHNPFLLLMVSFLIIIGNTLFPVVLRQIIRVCEKFSKDPDPYTNLLENPRSIFTHLFPAKETFVLFVVWFIFNVFQISLMSILESNEKAFNGMSSGITFLNYYFQSISTRTCGFNSIDLTLLSESVLMLFLGLMFVSSYPFVISLKRSAVNGKYSGSDNQSREVMKDLLIRDLFIPYVCILLITILEEAKLDSQEILVFHIIFEVISAFGTVGLSVGLSHLLSTSSKLVFIIVMLLGKHRGLPDSIDTAVAIDMPISSYLKKYRRRKSALLK</sequence>
<proteinExistence type="predicted"/>
<feature type="transmembrane region" description="Helical" evidence="8">
    <location>
        <begin position="494"/>
        <end position="514"/>
    </location>
</feature>
<evidence type="ECO:0000256" key="6">
    <source>
        <dbReference type="ARBA" id="ARBA00023136"/>
    </source>
</evidence>
<evidence type="ECO:0000256" key="3">
    <source>
        <dbReference type="ARBA" id="ARBA00022692"/>
    </source>
</evidence>
<keyword evidence="2" id="KW-0813">Transport</keyword>
<gene>
    <name evidence="9" type="ORF">CYY_007033</name>
</gene>
<feature type="compositionally biased region" description="Low complexity" evidence="7">
    <location>
        <begin position="199"/>
        <end position="212"/>
    </location>
</feature>
<evidence type="ECO:0000256" key="7">
    <source>
        <dbReference type="SAM" id="MobiDB-lite"/>
    </source>
</evidence>
<evidence type="ECO:0000313" key="10">
    <source>
        <dbReference type="Proteomes" id="UP000695562"/>
    </source>
</evidence>
<feature type="transmembrane region" description="Helical" evidence="8">
    <location>
        <begin position="374"/>
        <end position="398"/>
    </location>
</feature>
<feature type="transmembrane region" description="Helical" evidence="8">
    <location>
        <begin position="537"/>
        <end position="555"/>
    </location>
</feature>